<dbReference type="SUPFAM" id="SSF53335">
    <property type="entry name" value="S-adenosyl-L-methionine-dependent methyltransferases"/>
    <property type="match status" value="1"/>
</dbReference>
<gene>
    <name evidence="5" type="ORF">B4U79_17095</name>
</gene>
<evidence type="ECO:0000313" key="5">
    <source>
        <dbReference type="EMBL" id="RWR98923.1"/>
    </source>
</evidence>
<dbReference type="Proteomes" id="UP000285301">
    <property type="component" value="Unassembled WGS sequence"/>
</dbReference>
<reference evidence="5 6" key="1">
    <citation type="journal article" date="2018" name="Gigascience">
        <title>Genomes of trombidid mites reveal novel predicted allergens and laterally-transferred genes associated with secondary metabolism.</title>
        <authorList>
            <person name="Dong X."/>
            <person name="Chaisiri K."/>
            <person name="Xia D."/>
            <person name="Armstrong S.D."/>
            <person name="Fang Y."/>
            <person name="Donnelly M.J."/>
            <person name="Kadowaki T."/>
            <person name="McGarry J.W."/>
            <person name="Darby A.C."/>
            <person name="Makepeace B.L."/>
        </authorList>
    </citation>
    <scope>NUCLEOTIDE SEQUENCE [LARGE SCALE GENOMIC DNA]</scope>
    <source>
        <strain evidence="5">UoL-WK</strain>
    </source>
</reference>
<feature type="domain" description="Methyltransferase type 11" evidence="4">
    <location>
        <begin position="5"/>
        <end position="96"/>
    </location>
</feature>
<accession>A0A443Q7C0</accession>
<dbReference type="AlphaFoldDB" id="A0A443Q7C0"/>
<feature type="non-terminal residue" evidence="5">
    <location>
        <position position="237"/>
    </location>
</feature>
<proteinExistence type="inferred from homology"/>
<evidence type="ECO:0000259" key="4">
    <source>
        <dbReference type="Pfam" id="PF08241"/>
    </source>
</evidence>
<dbReference type="InterPro" id="IPR013216">
    <property type="entry name" value="Methyltransf_11"/>
</dbReference>
<feature type="non-terminal residue" evidence="5">
    <location>
        <position position="1"/>
    </location>
</feature>
<dbReference type="CDD" id="cd02440">
    <property type="entry name" value="AdoMet_MTases"/>
    <property type="match status" value="1"/>
</dbReference>
<comment type="caution">
    <text evidence="5">The sequence shown here is derived from an EMBL/GenBank/DDBJ whole genome shotgun (WGS) entry which is preliminary data.</text>
</comment>
<name>A0A443Q7C0_9ACAR</name>
<dbReference type="GO" id="GO:0032259">
    <property type="term" value="P:methylation"/>
    <property type="evidence" value="ECO:0007669"/>
    <property type="project" value="UniProtKB-KW"/>
</dbReference>
<dbReference type="Pfam" id="PF08241">
    <property type="entry name" value="Methyltransf_11"/>
    <property type="match status" value="1"/>
</dbReference>
<evidence type="ECO:0000313" key="6">
    <source>
        <dbReference type="Proteomes" id="UP000285301"/>
    </source>
</evidence>
<dbReference type="PANTHER" id="PTHR44942">
    <property type="entry name" value="METHYLTRANSF_11 DOMAIN-CONTAINING PROTEIN"/>
    <property type="match status" value="1"/>
</dbReference>
<comment type="similarity">
    <text evidence="1">Belongs to the methyltransferase superfamily.</text>
</comment>
<dbReference type="Gene3D" id="3.40.50.150">
    <property type="entry name" value="Vaccinia Virus protein VP39"/>
    <property type="match status" value="1"/>
</dbReference>
<dbReference type="InterPro" id="IPR029063">
    <property type="entry name" value="SAM-dependent_MTases_sf"/>
</dbReference>
<dbReference type="PANTHER" id="PTHR44942:SF4">
    <property type="entry name" value="METHYLTRANSFERASE TYPE 11 DOMAIN-CONTAINING PROTEIN"/>
    <property type="match status" value="1"/>
</dbReference>
<organism evidence="5 6">
    <name type="scientific">Dinothrombium tinctorium</name>
    <dbReference type="NCBI Taxonomy" id="1965070"/>
    <lineage>
        <taxon>Eukaryota</taxon>
        <taxon>Metazoa</taxon>
        <taxon>Ecdysozoa</taxon>
        <taxon>Arthropoda</taxon>
        <taxon>Chelicerata</taxon>
        <taxon>Arachnida</taxon>
        <taxon>Acari</taxon>
        <taxon>Acariformes</taxon>
        <taxon>Trombidiformes</taxon>
        <taxon>Prostigmata</taxon>
        <taxon>Anystina</taxon>
        <taxon>Parasitengona</taxon>
        <taxon>Trombidioidea</taxon>
        <taxon>Trombidiidae</taxon>
        <taxon>Dinothrombium</taxon>
    </lineage>
</organism>
<keyword evidence="3 5" id="KW-0808">Transferase</keyword>
<evidence type="ECO:0000256" key="1">
    <source>
        <dbReference type="ARBA" id="ARBA00008361"/>
    </source>
</evidence>
<protein>
    <submittedName>
        <fullName evidence="5">Putative methyltransferase-like protein</fullName>
    </submittedName>
</protein>
<dbReference type="EMBL" id="NCKU01017852">
    <property type="protein sequence ID" value="RWR98923.1"/>
    <property type="molecule type" value="Genomic_DNA"/>
</dbReference>
<sequence>WQLAVDVGTGTGQGVKVLQSYFEKIIGLDVSESQISEANRCNPFSNVEFKVSAAESLPVADASVDLLTACQCMHWFDIPAFLNEARRVLKLNGVLMVSRYTVPFLYTTNKESIPIINLIYDTYRSGVLQKYFNMDRLQYFDSGYAQVEFPFSDVSRRKPFMDEVVTGESCIDEVKSWSVFQSLLQKEPSVAATVLANLRKNIISYFGENDLSKLYVDKLMPRSGVQGVTKLRASALH</sequence>
<evidence type="ECO:0000256" key="3">
    <source>
        <dbReference type="ARBA" id="ARBA00022679"/>
    </source>
</evidence>
<dbReference type="STRING" id="1965070.A0A443Q7C0"/>
<dbReference type="OrthoDB" id="8123669at2759"/>
<dbReference type="InterPro" id="IPR051052">
    <property type="entry name" value="Diverse_substrate_MTase"/>
</dbReference>
<evidence type="ECO:0000256" key="2">
    <source>
        <dbReference type="ARBA" id="ARBA00022603"/>
    </source>
</evidence>
<keyword evidence="6" id="KW-1185">Reference proteome</keyword>
<dbReference type="GO" id="GO:0008757">
    <property type="term" value="F:S-adenosylmethionine-dependent methyltransferase activity"/>
    <property type="evidence" value="ECO:0007669"/>
    <property type="project" value="InterPro"/>
</dbReference>
<keyword evidence="2 5" id="KW-0489">Methyltransferase</keyword>